<dbReference type="RefSeq" id="WP_129607287.1">
    <property type="nucleotide sequence ID" value="NZ_UWOC01000011.1"/>
</dbReference>
<dbReference type="Gene3D" id="3.10.580.10">
    <property type="entry name" value="CBS-domain"/>
    <property type="match status" value="1"/>
</dbReference>
<reference evidence="15" key="1">
    <citation type="submission" date="2018-10" db="EMBL/GenBank/DDBJ databases">
        <authorList>
            <person name="Peiro R."/>
            <person name="Begona"/>
            <person name="Cbmso G."/>
            <person name="Lopez M."/>
            <person name="Gonzalez S."/>
            <person name="Sacristan E."/>
            <person name="Castillo E."/>
        </authorList>
    </citation>
    <scope>NUCLEOTIDE SEQUENCE [LARGE SCALE GENOMIC DNA]</scope>
</reference>
<keyword evidence="7 9" id="KW-0129">CBS domain</keyword>
<dbReference type="InterPro" id="IPR046342">
    <property type="entry name" value="CBS_dom_sf"/>
</dbReference>
<dbReference type="OrthoDB" id="9805314at2"/>
<evidence type="ECO:0000256" key="4">
    <source>
        <dbReference type="ARBA" id="ARBA00022692"/>
    </source>
</evidence>
<dbReference type="InterPro" id="IPR016169">
    <property type="entry name" value="FAD-bd_PCMH_sub2"/>
</dbReference>
<organism evidence="14 15">
    <name type="scientific">Rhodoplanes serenus</name>
    <dbReference type="NCBI Taxonomy" id="200615"/>
    <lineage>
        <taxon>Bacteria</taxon>
        <taxon>Pseudomonadati</taxon>
        <taxon>Pseudomonadota</taxon>
        <taxon>Alphaproteobacteria</taxon>
        <taxon>Hyphomicrobiales</taxon>
        <taxon>Nitrobacteraceae</taxon>
        <taxon>Rhodoplanes</taxon>
    </lineage>
</organism>
<keyword evidence="6 10" id="KW-1133">Transmembrane helix</keyword>
<comment type="subcellular location">
    <subcellularLocation>
        <location evidence="1">Cell membrane</location>
        <topology evidence="1">Multi-pass membrane protein</topology>
    </subcellularLocation>
</comment>
<dbReference type="SMART" id="SM01091">
    <property type="entry name" value="CorC_HlyC"/>
    <property type="match status" value="1"/>
</dbReference>
<dbReference type="CDD" id="cd04590">
    <property type="entry name" value="CBS_pair_CorC_HlyC_assoc"/>
    <property type="match status" value="1"/>
</dbReference>
<evidence type="ECO:0000313" key="15">
    <source>
        <dbReference type="Proteomes" id="UP000289200"/>
    </source>
</evidence>
<evidence type="ECO:0000256" key="6">
    <source>
        <dbReference type="ARBA" id="ARBA00022989"/>
    </source>
</evidence>
<evidence type="ECO:0000313" key="14">
    <source>
        <dbReference type="EMBL" id="VCU06869.1"/>
    </source>
</evidence>
<dbReference type="InterPro" id="IPR000644">
    <property type="entry name" value="CBS_dom"/>
</dbReference>
<keyword evidence="4 10" id="KW-0812">Transmembrane</keyword>
<proteinExistence type="inferred from homology"/>
<comment type="similarity">
    <text evidence="2">Belongs to the UPF0053 family. Hemolysin C subfamily.</text>
</comment>
<dbReference type="InterPro" id="IPR005170">
    <property type="entry name" value="Transptr-assoc_dom"/>
</dbReference>
<protein>
    <submittedName>
        <fullName evidence="14">Hemolysin C</fullName>
    </submittedName>
</protein>
<feature type="domain" description="CBS" evidence="12">
    <location>
        <begin position="284"/>
        <end position="340"/>
    </location>
</feature>
<sequence>MDVVLEIAVLIALFLVNGFFAMAELAVVSSRRLRLQQMADDGRPGAAQALLLADNPGRFLSAVQVGITLIGILSGAFGGATLGQRLGPVLDSIPAVAPYGNELAVVLVVVAITALSVVLGELVPKQIALSAPEAIAARITRPLFVVGYLFRPFVWLLERSSAGLLALLGVERRSAAVVTEEEVRFTIAEGTEAGVIEKVEEQMIHGVLALADRPVVAVMTPRPDVYWIDLDDDPAQVAREVAECPYSRLVVARGGDLGRPLGVMQKKDLVEGLLAGRGLQLEAHLREPVYVPENVSVLRMLEMFRKVPVHIAFVVDEYGDFLGLVTLTDILSEIAGDLPEEHEPMPEDITPRPDGTYLVDGRVAIDELANKLGLPSAGGEFHTAAGLALERLARIPIEGDTFAVGDWRVEVIDMDGRRIDKLLFVPPSAGGENARA</sequence>
<evidence type="ECO:0000256" key="8">
    <source>
        <dbReference type="ARBA" id="ARBA00023136"/>
    </source>
</evidence>
<dbReference type="SUPFAM" id="SSF54631">
    <property type="entry name" value="CBS-domain pair"/>
    <property type="match status" value="1"/>
</dbReference>
<feature type="domain" description="CBS" evidence="12">
    <location>
        <begin position="219"/>
        <end position="281"/>
    </location>
</feature>
<comment type="caution">
    <text evidence="14">The sequence shown here is derived from an EMBL/GenBank/DDBJ whole genome shotgun (WGS) entry which is preliminary data.</text>
</comment>
<dbReference type="PROSITE" id="PS51371">
    <property type="entry name" value="CBS"/>
    <property type="match status" value="2"/>
</dbReference>
<dbReference type="GO" id="GO:0005886">
    <property type="term" value="C:plasma membrane"/>
    <property type="evidence" value="ECO:0007669"/>
    <property type="project" value="UniProtKB-SubCell"/>
</dbReference>
<keyword evidence="3" id="KW-1003">Cell membrane</keyword>
<dbReference type="InterPro" id="IPR002550">
    <property type="entry name" value="CNNM"/>
</dbReference>
<dbReference type="GO" id="GO:0050660">
    <property type="term" value="F:flavin adenine dinucleotide binding"/>
    <property type="evidence" value="ECO:0007669"/>
    <property type="project" value="InterPro"/>
</dbReference>
<dbReference type="AlphaFoldDB" id="A0A3S4CE80"/>
<feature type="transmembrane region" description="Helical" evidence="11">
    <location>
        <begin position="6"/>
        <end position="28"/>
    </location>
</feature>
<dbReference type="Pfam" id="PF01595">
    <property type="entry name" value="CNNM"/>
    <property type="match status" value="1"/>
</dbReference>
<dbReference type="Gene3D" id="3.30.465.10">
    <property type="match status" value="1"/>
</dbReference>
<evidence type="ECO:0000259" key="12">
    <source>
        <dbReference type="PROSITE" id="PS51371"/>
    </source>
</evidence>
<accession>A0A3S4CE80</accession>
<dbReference type="EMBL" id="UWOC01000011">
    <property type="protein sequence ID" value="VCU06869.1"/>
    <property type="molecule type" value="Genomic_DNA"/>
</dbReference>
<dbReference type="InterPro" id="IPR044751">
    <property type="entry name" value="Ion_transp-like_CBS"/>
</dbReference>
<keyword evidence="15" id="KW-1185">Reference proteome</keyword>
<evidence type="ECO:0000256" key="9">
    <source>
        <dbReference type="PROSITE-ProRule" id="PRU00703"/>
    </source>
</evidence>
<dbReference type="Pfam" id="PF03471">
    <property type="entry name" value="CorC_HlyC"/>
    <property type="match status" value="1"/>
</dbReference>
<dbReference type="SMART" id="SM00116">
    <property type="entry name" value="CBS"/>
    <property type="match status" value="2"/>
</dbReference>
<gene>
    <name evidence="14" type="primary">tlyC_1</name>
    <name evidence="14" type="ORF">RHODGE_RHODGE_00193</name>
</gene>
<name>A0A3S4CE80_9BRAD</name>
<dbReference type="SUPFAM" id="SSF56176">
    <property type="entry name" value="FAD-binding/transporter-associated domain-like"/>
    <property type="match status" value="1"/>
</dbReference>
<dbReference type="Proteomes" id="UP000289200">
    <property type="component" value="Unassembled WGS sequence"/>
</dbReference>
<keyword evidence="5" id="KW-0677">Repeat</keyword>
<keyword evidence="8 10" id="KW-0472">Membrane</keyword>
<dbReference type="PANTHER" id="PTHR43099:SF5">
    <property type="entry name" value="HLYC_CORC FAMILY TRANSPORTER"/>
    <property type="match status" value="1"/>
</dbReference>
<dbReference type="InterPro" id="IPR036318">
    <property type="entry name" value="FAD-bd_PCMH-like_sf"/>
</dbReference>
<evidence type="ECO:0000256" key="1">
    <source>
        <dbReference type="ARBA" id="ARBA00004651"/>
    </source>
</evidence>
<evidence type="ECO:0000259" key="13">
    <source>
        <dbReference type="PROSITE" id="PS51846"/>
    </source>
</evidence>
<evidence type="ECO:0000256" key="10">
    <source>
        <dbReference type="PROSITE-ProRule" id="PRU01193"/>
    </source>
</evidence>
<feature type="transmembrane region" description="Helical" evidence="11">
    <location>
        <begin position="59"/>
        <end position="83"/>
    </location>
</feature>
<evidence type="ECO:0000256" key="2">
    <source>
        <dbReference type="ARBA" id="ARBA00006446"/>
    </source>
</evidence>
<evidence type="ECO:0000256" key="7">
    <source>
        <dbReference type="ARBA" id="ARBA00023122"/>
    </source>
</evidence>
<evidence type="ECO:0000256" key="11">
    <source>
        <dbReference type="SAM" id="Phobius"/>
    </source>
</evidence>
<evidence type="ECO:0000256" key="5">
    <source>
        <dbReference type="ARBA" id="ARBA00022737"/>
    </source>
</evidence>
<feature type="domain" description="CNNM transmembrane" evidence="13">
    <location>
        <begin position="1"/>
        <end position="200"/>
    </location>
</feature>
<feature type="transmembrane region" description="Helical" evidence="11">
    <location>
        <begin position="103"/>
        <end position="123"/>
    </location>
</feature>
<evidence type="ECO:0000256" key="3">
    <source>
        <dbReference type="ARBA" id="ARBA00022475"/>
    </source>
</evidence>
<dbReference type="PANTHER" id="PTHR43099">
    <property type="entry name" value="UPF0053 PROTEIN YRKA"/>
    <property type="match status" value="1"/>
</dbReference>
<dbReference type="Pfam" id="PF00571">
    <property type="entry name" value="CBS"/>
    <property type="match status" value="1"/>
</dbReference>
<dbReference type="PROSITE" id="PS51846">
    <property type="entry name" value="CNNM"/>
    <property type="match status" value="1"/>
</dbReference>
<dbReference type="InterPro" id="IPR051676">
    <property type="entry name" value="UPF0053_domain"/>
</dbReference>